<feature type="domain" description="Glycoside hydrolase family 3 N-terminal" evidence="4">
    <location>
        <begin position="15"/>
        <end position="174"/>
    </location>
</feature>
<dbReference type="PANTHER" id="PTHR30480">
    <property type="entry name" value="BETA-HEXOSAMINIDASE-RELATED"/>
    <property type="match status" value="1"/>
</dbReference>
<dbReference type="Pfam" id="PF00933">
    <property type="entry name" value="Glyco_hydro_3"/>
    <property type="match status" value="1"/>
</dbReference>
<keyword evidence="3" id="KW-0326">Glycosidase</keyword>
<dbReference type="PANTHER" id="PTHR30480:SF16">
    <property type="entry name" value="GLYCOSIDE HYDROLASE FAMILY 3 DOMAIN PROTEIN"/>
    <property type="match status" value="1"/>
</dbReference>
<reference evidence="5 6" key="1">
    <citation type="submission" date="2023-10" db="EMBL/GenBank/DDBJ databases">
        <title>179-bfca-hs.</title>
        <authorList>
            <person name="Miliotis G."/>
            <person name="Sengupta P."/>
            <person name="Hameed A."/>
            <person name="Chuvochina M."/>
            <person name="Mcdonagh F."/>
            <person name="Simpson A.C."/>
            <person name="Singh N.K."/>
            <person name="Rekha P.D."/>
            <person name="Raman K."/>
            <person name="Hugenholtz P."/>
            <person name="Venkateswaran K."/>
        </authorList>
    </citation>
    <scope>NUCLEOTIDE SEQUENCE [LARGE SCALE GENOMIC DNA]</scope>
    <source>
        <strain evidence="5 6">179-BFC-A-HS</strain>
    </source>
</reference>
<dbReference type="Proteomes" id="UP001228376">
    <property type="component" value="Unassembled WGS sequence"/>
</dbReference>
<accession>A0ABU5CEZ9</accession>
<dbReference type="InterPro" id="IPR001764">
    <property type="entry name" value="Glyco_hydro_3_N"/>
</dbReference>
<gene>
    <name evidence="5" type="ORF">P5G51_005305</name>
</gene>
<evidence type="ECO:0000256" key="2">
    <source>
        <dbReference type="ARBA" id="ARBA00022801"/>
    </source>
</evidence>
<dbReference type="Gene3D" id="3.20.20.300">
    <property type="entry name" value="Glycoside hydrolase, family 3, N-terminal domain"/>
    <property type="match status" value="1"/>
</dbReference>
<name>A0ABU5CEZ9_9BACI</name>
<evidence type="ECO:0000313" key="5">
    <source>
        <dbReference type="EMBL" id="MDY0404893.1"/>
    </source>
</evidence>
<keyword evidence="2 5" id="KW-0378">Hydrolase</keyword>
<dbReference type="InterPro" id="IPR036962">
    <property type="entry name" value="Glyco_hydro_3_N_sf"/>
</dbReference>
<dbReference type="GO" id="GO:0016787">
    <property type="term" value="F:hydrolase activity"/>
    <property type="evidence" value="ECO:0007669"/>
    <property type="project" value="UniProtKB-KW"/>
</dbReference>
<evidence type="ECO:0000256" key="3">
    <source>
        <dbReference type="ARBA" id="ARBA00023295"/>
    </source>
</evidence>
<dbReference type="InterPro" id="IPR050226">
    <property type="entry name" value="NagZ_Beta-hexosaminidase"/>
</dbReference>
<proteinExistence type="inferred from homology"/>
<protein>
    <submittedName>
        <fullName evidence="5">Glycoside hydrolase family 3 N-terminal domain-containing protein</fullName>
    </submittedName>
</protein>
<comment type="caution">
    <text evidence="5">The sequence shown here is derived from an EMBL/GenBank/DDBJ whole genome shotgun (WGS) entry which is preliminary data.</text>
</comment>
<evidence type="ECO:0000313" key="6">
    <source>
        <dbReference type="Proteomes" id="UP001228376"/>
    </source>
</evidence>
<keyword evidence="6" id="KW-1185">Reference proteome</keyword>
<evidence type="ECO:0000259" key="4">
    <source>
        <dbReference type="Pfam" id="PF00933"/>
    </source>
</evidence>
<dbReference type="SUPFAM" id="SSF51445">
    <property type="entry name" value="(Trans)glycosidases"/>
    <property type="match status" value="1"/>
</dbReference>
<evidence type="ECO:0000256" key="1">
    <source>
        <dbReference type="ARBA" id="ARBA00005336"/>
    </source>
</evidence>
<dbReference type="InterPro" id="IPR019800">
    <property type="entry name" value="Glyco_hydro_3_AS"/>
</dbReference>
<organism evidence="5 6">
    <name type="scientific">Tigheibacillus jepli</name>
    <dbReference type="NCBI Taxonomy" id="3035914"/>
    <lineage>
        <taxon>Bacteria</taxon>
        <taxon>Bacillati</taxon>
        <taxon>Bacillota</taxon>
        <taxon>Bacilli</taxon>
        <taxon>Bacillales</taxon>
        <taxon>Bacillaceae</taxon>
        <taxon>Tigheibacillus</taxon>
    </lineage>
</organism>
<dbReference type="InterPro" id="IPR017853">
    <property type="entry name" value="GH"/>
</dbReference>
<sequence length="194" mass="21057">MSNNVGNPAICYRISIISVVKHFPGHGDTSVDSHVQLPKVDKNWEQLSDMELIPFKAAIEQGADAVMVAHILLPKIDASLPSSLSKTVITDLLRKQLGYDGVVMTDDMTMQAITNQYDIADAAVKSVQAGSDIILIAHGYDDVVAAMQAMKSAVQHGKLTEQRIDESVKRIIRLKERTGKWDTGTGPSSRLGSS</sequence>
<dbReference type="RefSeq" id="WP_320384352.1">
    <property type="nucleotide sequence ID" value="NZ_JAROCA020000001.1"/>
</dbReference>
<comment type="similarity">
    <text evidence="1">Belongs to the glycosyl hydrolase 3 family.</text>
</comment>
<dbReference type="EMBL" id="JAROCA020000001">
    <property type="protein sequence ID" value="MDY0404893.1"/>
    <property type="molecule type" value="Genomic_DNA"/>
</dbReference>
<dbReference type="PROSITE" id="PS00775">
    <property type="entry name" value="GLYCOSYL_HYDROL_F3"/>
    <property type="match status" value="1"/>
</dbReference>